<keyword evidence="4" id="KW-0249">Electron transport</keyword>
<gene>
    <name evidence="7" type="ORF">MNV_560078</name>
</gene>
<keyword evidence="5" id="KW-0408">Iron</keyword>
<dbReference type="Pfam" id="PF09459">
    <property type="entry name" value="EB_dh"/>
    <property type="match status" value="1"/>
</dbReference>
<dbReference type="GO" id="GO:0020037">
    <property type="term" value="F:heme binding"/>
    <property type="evidence" value="ECO:0007669"/>
    <property type="project" value="InterPro"/>
</dbReference>
<proteinExistence type="predicted"/>
<dbReference type="AlphaFoldDB" id="A0A284VRY4"/>
<evidence type="ECO:0000256" key="4">
    <source>
        <dbReference type="ARBA" id="ARBA00022982"/>
    </source>
</evidence>
<dbReference type="EMBL" id="FZMP01000203">
    <property type="protein sequence ID" value="SNQ62032.1"/>
    <property type="molecule type" value="Genomic_DNA"/>
</dbReference>
<evidence type="ECO:0000256" key="2">
    <source>
        <dbReference type="ARBA" id="ARBA00022617"/>
    </source>
</evidence>
<protein>
    <recommendedName>
        <fullName evidence="6">Cytochrome c-552/DMSO reductase-like haem-binding domain-containing protein</fullName>
    </recommendedName>
</protein>
<evidence type="ECO:0000256" key="3">
    <source>
        <dbReference type="ARBA" id="ARBA00022723"/>
    </source>
</evidence>
<dbReference type="Proteomes" id="UP000218615">
    <property type="component" value="Unassembled WGS sequence"/>
</dbReference>
<accession>A0A284VRY4</accession>
<evidence type="ECO:0000256" key="5">
    <source>
        <dbReference type="ARBA" id="ARBA00023004"/>
    </source>
</evidence>
<dbReference type="RefSeq" id="WP_096206651.1">
    <property type="nucleotide sequence ID" value="NZ_FZMP01000203.1"/>
</dbReference>
<dbReference type="STRING" id="1392998.ANME2D_03463"/>
<keyword evidence="3" id="KW-0479">Metal-binding</keyword>
<evidence type="ECO:0000313" key="8">
    <source>
        <dbReference type="Proteomes" id="UP000218615"/>
    </source>
</evidence>
<evidence type="ECO:0000259" key="6">
    <source>
        <dbReference type="SMART" id="SM00887"/>
    </source>
</evidence>
<dbReference type="GO" id="GO:0046872">
    <property type="term" value="F:metal ion binding"/>
    <property type="evidence" value="ECO:0007669"/>
    <property type="project" value="UniProtKB-KW"/>
</dbReference>
<sequence>MKKNNAFIIFAIALFLAALAYGFGTSRGVTAADNMQMQMQTVLEVPFIDKDIDFAEGISKDVWDSLPLKEVEMEYQVMVLPWGKSLISPVTVKAFHNGREIYFYMGWKDDTENRDPGTNRFSDASAIMFPMGDNVQNSSIMLGFMSGANIWQWKASQDKEYWLKETPESGAYSDFYYPFEENETLAVSKVVPRSAVNDVFAIRVGTLTPKESQNVEGKGLWDNGTWHVVFKRSLKQADPEVDAAFNSAERLIAFAVWNGANGDRGSRKSISHDWTTLKISPRGVAK</sequence>
<dbReference type="Gene3D" id="2.60.40.1190">
    <property type="match status" value="1"/>
</dbReference>
<keyword evidence="1" id="KW-0813">Transport</keyword>
<evidence type="ECO:0000256" key="1">
    <source>
        <dbReference type="ARBA" id="ARBA00022448"/>
    </source>
</evidence>
<dbReference type="OrthoDB" id="145826at2157"/>
<organism evidence="7 8">
    <name type="scientific">Candidatus Methanoperedens nitratireducens</name>
    <dbReference type="NCBI Taxonomy" id="1392998"/>
    <lineage>
        <taxon>Archaea</taxon>
        <taxon>Methanobacteriati</taxon>
        <taxon>Methanobacteriota</taxon>
        <taxon>Stenosarchaea group</taxon>
        <taxon>Methanomicrobia</taxon>
        <taxon>Methanosarcinales</taxon>
        <taxon>ANME-2 cluster</taxon>
        <taxon>Candidatus Methanoperedentaceae</taxon>
        <taxon>Candidatus Methanoperedens</taxon>
    </lineage>
</organism>
<evidence type="ECO:0000313" key="7">
    <source>
        <dbReference type="EMBL" id="SNQ62032.1"/>
    </source>
</evidence>
<name>A0A284VRY4_9EURY</name>
<keyword evidence="2" id="KW-0349">Heme</keyword>
<dbReference type="SMART" id="SM00887">
    <property type="entry name" value="EB_dh"/>
    <property type="match status" value="1"/>
</dbReference>
<dbReference type="InterPro" id="IPR019020">
    <property type="entry name" value="Cyt-c552/DMSO_Rdtase_haem-bd"/>
</dbReference>
<feature type="domain" description="Cytochrome c-552/DMSO reductase-like haem-binding" evidence="6">
    <location>
        <begin position="60"/>
        <end position="269"/>
    </location>
</feature>
<reference evidence="8" key="1">
    <citation type="submission" date="2017-06" db="EMBL/GenBank/DDBJ databases">
        <authorList>
            <person name="Cremers G."/>
        </authorList>
    </citation>
    <scope>NUCLEOTIDE SEQUENCE [LARGE SCALE GENOMIC DNA]</scope>
</reference>
<keyword evidence="8" id="KW-1185">Reference proteome</keyword>